<keyword evidence="3" id="KW-1185">Reference proteome</keyword>
<dbReference type="Proteomes" id="UP001152803">
    <property type="component" value="Unassembled WGS sequence"/>
</dbReference>
<comment type="caution">
    <text evidence="2">The sequence shown here is derived from an EMBL/GenBank/DDBJ whole genome shotgun (WGS) entry which is preliminary data.</text>
</comment>
<dbReference type="OrthoDB" id="10679360at2759"/>
<reference evidence="2" key="1">
    <citation type="journal article" date="2023" name="Science">
        <title>Genome structures resolve the early diversification of teleost fishes.</title>
        <authorList>
            <person name="Parey E."/>
            <person name="Louis A."/>
            <person name="Montfort J."/>
            <person name="Bouchez O."/>
            <person name="Roques C."/>
            <person name="Iampietro C."/>
            <person name="Lluch J."/>
            <person name="Castinel A."/>
            <person name="Donnadieu C."/>
            <person name="Desvignes T."/>
            <person name="Floi Bucao C."/>
            <person name="Jouanno E."/>
            <person name="Wen M."/>
            <person name="Mejri S."/>
            <person name="Dirks R."/>
            <person name="Jansen H."/>
            <person name="Henkel C."/>
            <person name="Chen W.J."/>
            <person name="Zahm M."/>
            <person name="Cabau C."/>
            <person name="Klopp C."/>
            <person name="Thompson A.W."/>
            <person name="Robinson-Rechavi M."/>
            <person name="Braasch I."/>
            <person name="Lecointre G."/>
            <person name="Bobe J."/>
            <person name="Postlethwait J.H."/>
            <person name="Berthelot C."/>
            <person name="Roest Crollius H."/>
            <person name="Guiguen Y."/>
        </authorList>
    </citation>
    <scope>NUCLEOTIDE SEQUENCE</scope>
    <source>
        <strain evidence="2">Concon-B</strain>
    </source>
</reference>
<organism evidence="2 3">
    <name type="scientific">Conger conger</name>
    <name type="common">Conger eel</name>
    <name type="synonym">Muraena conger</name>
    <dbReference type="NCBI Taxonomy" id="82655"/>
    <lineage>
        <taxon>Eukaryota</taxon>
        <taxon>Metazoa</taxon>
        <taxon>Chordata</taxon>
        <taxon>Craniata</taxon>
        <taxon>Vertebrata</taxon>
        <taxon>Euteleostomi</taxon>
        <taxon>Actinopterygii</taxon>
        <taxon>Neopterygii</taxon>
        <taxon>Teleostei</taxon>
        <taxon>Anguilliformes</taxon>
        <taxon>Congridae</taxon>
        <taxon>Conger</taxon>
    </lineage>
</organism>
<evidence type="ECO:0000313" key="2">
    <source>
        <dbReference type="EMBL" id="KAJ8249780.1"/>
    </source>
</evidence>
<proteinExistence type="predicted"/>
<gene>
    <name evidence="2" type="ORF">COCON_G00229960</name>
</gene>
<dbReference type="AlphaFoldDB" id="A0A9Q1HJL5"/>
<dbReference type="EMBL" id="JAFJMO010000019">
    <property type="protein sequence ID" value="KAJ8249780.1"/>
    <property type="molecule type" value="Genomic_DNA"/>
</dbReference>
<sequence>MRQLALLQRLDEDGGLLVQLPRAAPRRGRAHRVPELGVVHRVHPFLLGDDGHEAVAPLDLLGHVGGAGLRGDAGGLHHALQDDDDLQVAALQLHGGEVVEGAVAVDGVADDERRQQEDAVARDGALRVDVDLVDGDDLALGRGGLAHHLQAHGRADDHALAQVAHAEHEAEAVVAHGDDGVPAEDERLGPPVRLRRLHEDAAQHDGVDDQPHDVLQDQHADGRRALLRDHAPAEADGHLHLDGEQEGRAERPAGGRGSEVRPGLGEDLCWVQILQCKRWLSNKRLVLDKT</sequence>
<protein>
    <submittedName>
        <fullName evidence="2">Uncharacterized protein</fullName>
    </submittedName>
</protein>
<evidence type="ECO:0000256" key="1">
    <source>
        <dbReference type="SAM" id="MobiDB-lite"/>
    </source>
</evidence>
<feature type="region of interest" description="Disordered" evidence="1">
    <location>
        <begin position="234"/>
        <end position="261"/>
    </location>
</feature>
<feature type="compositionally biased region" description="Basic and acidic residues" evidence="1">
    <location>
        <begin position="234"/>
        <end position="253"/>
    </location>
</feature>
<accession>A0A9Q1HJL5</accession>
<name>A0A9Q1HJL5_CONCO</name>
<evidence type="ECO:0000313" key="3">
    <source>
        <dbReference type="Proteomes" id="UP001152803"/>
    </source>
</evidence>